<evidence type="ECO:0000256" key="1">
    <source>
        <dbReference type="ARBA" id="ARBA00022737"/>
    </source>
</evidence>
<proteinExistence type="predicted"/>
<keyword evidence="1" id="KW-0677">Repeat</keyword>
<dbReference type="Pfam" id="PF13432">
    <property type="entry name" value="TPR_16"/>
    <property type="match status" value="1"/>
</dbReference>
<keyword evidence="2 3" id="KW-0802">TPR repeat</keyword>
<gene>
    <name evidence="5" type="ORF">SAMN02745190_02490</name>
</gene>
<keyword evidence="4" id="KW-0732">Signal</keyword>
<feature type="repeat" description="TPR" evidence="3">
    <location>
        <begin position="33"/>
        <end position="66"/>
    </location>
</feature>
<dbReference type="AlphaFoldDB" id="A0A1M5B1P4"/>
<evidence type="ECO:0000256" key="2">
    <source>
        <dbReference type="ARBA" id="ARBA00022803"/>
    </source>
</evidence>
<dbReference type="PROSITE" id="PS50005">
    <property type="entry name" value="TPR"/>
    <property type="match status" value="3"/>
</dbReference>
<accession>A0A1M5B1P4</accession>
<evidence type="ECO:0000256" key="4">
    <source>
        <dbReference type="SAM" id="SignalP"/>
    </source>
</evidence>
<keyword evidence="6" id="KW-1185">Reference proteome</keyword>
<reference evidence="5 6" key="1">
    <citation type="submission" date="2016-11" db="EMBL/GenBank/DDBJ databases">
        <authorList>
            <person name="Jaros S."/>
            <person name="Januszkiewicz K."/>
            <person name="Wedrychowicz H."/>
        </authorList>
    </citation>
    <scope>NUCLEOTIDE SEQUENCE [LARGE SCALE GENOMIC DNA]</scope>
    <source>
        <strain evidence="5 6">DSM 10502</strain>
    </source>
</reference>
<dbReference type="PANTHER" id="PTHR44858">
    <property type="entry name" value="TETRATRICOPEPTIDE REPEAT PROTEIN 6"/>
    <property type="match status" value="1"/>
</dbReference>
<feature type="chain" id="PRO_5013155194" evidence="4">
    <location>
        <begin position="28"/>
        <end position="487"/>
    </location>
</feature>
<evidence type="ECO:0000313" key="5">
    <source>
        <dbReference type="EMBL" id="SHF36350.1"/>
    </source>
</evidence>
<dbReference type="OrthoDB" id="1668755at2"/>
<dbReference type="InterPro" id="IPR019734">
    <property type="entry name" value="TPR_rpt"/>
</dbReference>
<protein>
    <submittedName>
        <fullName evidence="5">Tetratricopeptide repeat-containing protein</fullName>
    </submittedName>
</protein>
<dbReference type="InterPro" id="IPR050498">
    <property type="entry name" value="Ycf3"/>
</dbReference>
<dbReference type="Proteomes" id="UP000184404">
    <property type="component" value="Unassembled WGS sequence"/>
</dbReference>
<dbReference type="RefSeq" id="WP_072936569.1">
    <property type="nucleotide sequence ID" value="NZ_FQUG01000016.1"/>
</dbReference>
<dbReference type="SMART" id="SM00028">
    <property type="entry name" value="TPR"/>
    <property type="match status" value="5"/>
</dbReference>
<dbReference type="InterPro" id="IPR011990">
    <property type="entry name" value="TPR-like_helical_dom_sf"/>
</dbReference>
<dbReference type="PANTHER" id="PTHR44858:SF1">
    <property type="entry name" value="UDP-N-ACETYLGLUCOSAMINE--PEPTIDE N-ACETYLGLUCOSAMINYLTRANSFERASE SPINDLY-RELATED"/>
    <property type="match status" value="1"/>
</dbReference>
<name>A0A1M5B1P4_9FIRM</name>
<dbReference type="Pfam" id="PF13414">
    <property type="entry name" value="TPR_11"/>
    <property type="match status" value="1"/>
</dbReference>
<feature type="repeat" description="TPR" evidence="3">
    <location>
        <begin position="177"/>
        <end position="210"/>
    </location>
</feature>
<feature type="signal peptide" evidence="4">
    <location>
        <begin position="1"/>
        <end position="27"/>
    </location>
</feature>
<evidence type="ECO:0000256" key="3">
    <source>
        <dbReference type="PROSITE-ProRule" id="PRU00339"/>
    </source>
</evidence>
<dbReference type="Gene3D" id="1.25.40.10">
    <property type="entry name" value="Tetratricopeptide repeat domain"/>
    <property type="match status" value="2"/>
</dbReference>
<dbReference type="Pfam" id="PF13181">
    <property type="entry name" value="TPR_8"/>
    <property type="match status" value="1"/>
</dbReference>
<dbReference type="STRING" id="1123243.SAMN02745190_02490"/>
<dbReference type="SUPFAM" id="SSF48452">
    <property type="entry name" value="TPR-like"/>
    <property type="match status" value="1"/>
</dbReference>
<feature type="repeat" description="TPR" evidence="3">
    <location>
        <begin position="67"/>
        <end position="100"/>
    </location>
</feature>
<evidence type="ECO:0000313" key="6">
    <source>
        <dbReference type="Proteomes" id="UP000184404"/>
    </source>
</evidence>
<organism evidence="5 6">
    <name type="scientific">Schwartzia succinivorans DSM 10502</name>
    <dbReference type="NCBI Taxonomy" id="1123243"/>
    <lineage>
        <taxon>Bacteria</taxon>
        <taxon>Bacillati</taxon>
        <taxon>Bacillota</taxon>
        <taxon>Negativicutes</taxon>
        <taxon>Selenomonadales</taxon>
        <taxon>Selenomonadaceae</taxon>
        <taxon>Schwartzia</taxon>
    </lineage>
</organism>
<dbReference type="EMBL" id="FQUG01000016">
    <property type="protein sequence ID" value="SHF36350.1"/>
    <property type="molecule type" value="Genomic_DNA"/>
</dbReference>
<sequence length="487" mass="56052">MIFQGKKFILAVFAMLMVFLSSATAFAAEPVTSVGYAKRAMEYYNNKQYDLAIEDYKKAIEMDDKNASLHMDLGALYAEKKDWEKARKHFTAAIELEHKAEAYVWRAITYLNQRRWPETVRNCKWALERDPMCADAHYVWGEYCITAGRLDRRYEGDCVADAIKHYSYAIRLNPNYIPAYKRRAEEYMTKGYYDRALADCQKVMELDPDNQQVQALMSKIQEKTAPPVEEKAPISLENGAGYPSAAGGTGSGRIEFVPRWHGPDYHGGVAIWRNRPSKELHREYVAAQFLYFEHDGRTTSKYHEGVLRGCWASTVQFDIIGYDDEGKPNTFLLYDGSGHGFYRYLCRLTVLDHDNVKIEWLNPCHDEWLRKENNPSSPEPAPVVREPSRECPYPVEIYTYRKGSESELKKIWDNTFWLKGAESFFMSEYGLYQVYDGHYQEFFLSGSLAISDDSIYESAVEALIVFWENGGGEVELYPEDAGDIVTG</sequence>